<gene>
    <name evidence="1" type="ORF">GCM10022288_20850</name>
</gene>
<proteinExistence type="predicted"/>
<evidence type="ECO:0000313" key="2">
    <source>
        <dbReference type="Proteomes" id="UP001500213"/>
    </source>
</evidence>
<comment type="caution">
    <text evidence="1">The sequence shown here is derived from an EMBL/GenBank/DDBJ whole genome shotgun (WGS) entry which is preliminary data.</text>
</comment>
<organism evidence="1 2">
    <name type="scientific">Gryllotalpicola kribbensis</name>
    <dbReference type="NCBI Taxonomy" id="993084"/>
    <lineage>
        <taxon>Bacteria</taxon>
        <taxon>Bacillati</taxon>
        <taxon>Actinomycetota</taxon>
        <taxon>Actinomycetes</taxon>
        <taxon>Micrococcales</taxon>
        <taxon>Microbacteriaceae</taxon>
        <taxon>Gryllotalpicola</taxon>
    </lineage>
</organism>
<name>A0ABP8AUF4_9MICO</name>
<accession>A0ABP8AUF4</accession>
<sequence>MQQGGRYAASPHCALNEELFDLVSDDCHEPNHLAVNDRHNSLFDSLHRARGERRGSPDQLKRGCDETAVGIVPALPPNDGDCGYISYRHWPESDRCRRHRPADV</sequence>
<dbReference type="EMBL" id="BAABBX010000015">
    <property type="protein sequence ID" value="GAA4190871.1"/>
    <property type="molecule type" value="Genomic_DNA"/>
</dbReference>
<dbReference type="Proteomes" id="UP001500213">
    <property type="component" value="Unassembled WGS sequence"/>
</dbReference>
<reference evidence="2" key="1">
    <citation type="journal article" date="2019" name="Int. J. Syst. Evol. Microbiol.">
        <title>The Global Catalogue of Microorganisms (GCM) 10K type strain sequencing project: providing services to taxonomists for standard genome sequencing and annotation.</title>
        <authorList>
            <consortium name="The Broad Institute Genomics Platform"/>
            <consortium name="The Broad Institute Genome Sequencing Center for Infectious Disease"/>
            <person name="Wu L."/>
            <person name="Ma J."/>
        </authorList>
    </citation>
    <scope>NUCLEOTIDE SEQUENCE [LARGE SCALE GENOMIC DNA]</scope>
    <source>
        <strain evidence="2">JCM 17593</strain>
    </source>
</reference>
<keyword evidence="2" id="KW-1185">Reference proteome</keyword>
<protein>
    <submittedName>
        <fullName evidence="1">Uncharacterized protein</fullName>
    </submittedName>
</protein>
<evidence type="ECO:0000313" key="1">
    <source>
        <dbReference type="EMBL" id="GAA4190871.1"/>
    </source>
</evidence>